<dbReference type="RefSeq" id="WP_283753923.1">
    <property type="nucleotide sequence ID" value="NZ_JAQOSP010000081.1"/>
</dbReference>
<keyword evidence="3" id="KW-1185">Reference proteome</keyword>
<sequence length="267" mass="29824">MSDLCPHFLQLTPVRPQADLWVFLPGMDGWGSLFARQAQGLQRDFEVRAMRIPSENRLDWDGLSDRLTEFIEAQLVSGVNRQVYLCGESFGGCLALKTVLKAPELISRLILVNPASSFHRRPWMALGESIVPWIPDRLYNLGSVAVYFLLAALPRLAPEDRQALWSALCDVPADTSAWRLSLLRQFTINPQDLQGIVQPTLILASGSDRLLPSMSEADYLQQQLPDAQVIKLPYSGHACLLEESISLFTILGDRGWIRSPSPTEITP</sequence>
<proteinExistence type="predicted"/>
<dbReference type="InterPro" id="IPR029058">
    <property type="entry name" value="AB_hydrolase_fold"/>
</dbReference>
<name>A0ABT7AU84_9CYAN</name>
<dbReference type="PRINTS" id="PR00111">
    <property type="entry name" value="ABHYDROLASE"/>
</dbReference>
<dbReference type="EMBL" id="JAQOSP010000081">
    <property type="protein sequence ID" value="MDJ1170167.1"/>
    <property type="molecule type" value="Genomic_DNA"/>
</dbReference>
<organism evidence="2 3">
    <name type="scientific">Roseofilum acuticapitatum BLCC-M154</name>
    <dbReference type="NCBI Taxonomy" id="3022444"/>
    <lineage>
        <taxon>Bacteria</taxon>
        <taxon>Bacillati</taxon>
        <taxon>Cyanobacteriota</taxon>
        <taxon>Cyanophyceae</taxon>
        <taxon>Desertifilales</taxon>
        <taxon>Desertifilaceae</taxon>
        <taxon>Roseofilum</taxon>
        <taxon>Roseofilum acuticapitatum</taxon>
    </lineage>
</organism>
<evidence type="ECO:0000313" key="3">
    <source>
        <dbReference type="Proteomes" id="UP001235303"/>
    </source>
</evidence>
<dbReference type="GO" id="GO:0016787">
    <property type="term" value="F:hydrolase activity"/>
    <property type="evidence" value="ECO:0007669"/>
    <property type="project" value="UniProtKB-KW"/>
</dbReference>
<dbReference type="Gene3D" id="3.40.50.1820">
    <property type="entry name" value="alpha/beta hydrolase"/>
    <property type="match status" value="1"/>
</dbReference>
<gene>
    <name evidence="2" type="ORF">PMG71_12075</name>
</gene>
<feature type="domain" description="AB hydrolase-1" evidence="1">
    <location>
        <begin position="22"/>
        <end position="242"/>
    </location>
</feature>
<dbReference type="Pfam" id="PF12697">
    <property type="entry name" value="Abhydrolase_6"/>
    <property type="match status" value="1"/>
</dbReference>
<protein>
    <submittedName>
        <fullName evidence="2">Alpha/beta hydrolase</fullName>
    </submittedName>
</protein>
<dbReference type="InterPro" id="IPR000073">
    <property type="entry name" value="AB_hydrolase_1"/>
</dbReference>
<comment type="caution">
    <text evidence="2">The sequence shown here is derived from an EMBL/GenBank/DDBJ whole genome shotgun (WGS) entry which is preliminary data.</text>
</comment>
<reference evidence="2 3" key="1">
    <citation type="submission" date="2023-01" db="EMBL/GenBank/DDBJ databases">
        <title>Novel diversity within Roseofilum (Cyanobacteria; Desertifilaceae) from marine benthic mats with descriptions of four novel species.</title>
        <authorList>
            <person name="Wang Y."/>
            <person name="Berthold D.E."/>
            <person name="Hu J."/>
            <person name="Lefler F.W."/>
            <person name="Laughinghouse H.D. IV."/>
        </authorList>
    </citation>
    <scope>NUCLEOTIDE SEQUENCE [LARGE SCALE GENOMIC DNA]</scope>
    <source>
        <strain evidence="2 3">BLCC-M154</strain>
    </source>
</reference>
<evidence type="ECO:0000259" key="1">
    <source>
        <dbReference type="Pfam" id="PF12697"/>
    </source>
</evidence>
<dbReference type="PANTHER" id="PTHR22753">
    <property type="entry name" value="TRANSMEMBRANE PROTEIN 68"/>
    <property type="match status" value="1"/>
</dbReference>
<accession>A0ABT7AU84</accession>
<dbReference type="SUPFAM" id="SSF53474">
    <property type="entry name" value="alpha/beta-Hydrolases"/>
    <property type="match status" value="1"/>
</dbReference>
<dbReference type="PANTHER" id="PTHR22753:SF48">
    <property type="entry name" value="PHOSPHOLIPID_GLYCEROL ACYLTRANSFERASE DOMAIN-CONTAINING PROTEIN"/>
    <property type="match status" value="1"/>
</dbReference>
<dbReference type="Proteomes" id="UP001235303">
    <property type="component" value="Unassembled WGS sequence"/>
</dbReference>
<evidence type="ECO:0000313" key="2">
    <source>
        <dbReference type="EMBL" id="MDJ1170167.1"/>
    </source>
</evidence>
<keyword evidence="2" id="KW-0378">Hydrolase</keyword>